<dbReference type="PANTHER" id="PTHR23507">
    <property type="entry name" value="ZGC:174356"/>
    <property type="match status" value="1"/>
</dbReference>
<evidence type="ECO:0000256" key="3">
    <source>
        <dbReference type="ARBA" id="ARBA00022989"/>
    </source>
</evidence>
<evidence type="ECO:0000256" key="5">
    <source>
        <dbReference type="SAM" id="MobiDB-lite"/>
    </source>
</evidence>
<dbReference type="RefSeq" id="XP_030385667.1">
    <property type="nucleotide sequence ID" value="XM_030529807.1"/>
</dbReference>
<feature type="transmembrane region" description="Helical" evidence="6">
    <location>
        <begin position="126"/>
        <end position="145"/>
    </location>
</feature>
<keyword evidence="7" id="KW-1185">Reference proteome</keyword>
<proteinExistence type="predicted"/>
<reference evidence="8" key="1">
    <citation type="submission" date="2025-08" db="UniProtKB">
        <authorList>
            <consortium name="RefSeq"/>
        </authorList>
    </citation>
    <scope>IDENTIFICATION</scope>
    <source>
        <strain evidence="8">11010-0011.00</strain>
        <tissue evidence="8">Whole body</tissue>
    </source>
</reference>
<accession>A0A6J2UEX4</accession>
<protein>
    <submittedName>
        <fullName evidence="8">Proton-coupled folate transporter-like</fullName>
    </submittedName>
</protein>
<sequence length="514" mass="57002">MTTRMTQNDDEALLVSDEEAEERSPQLLDAASVEQGSQDNSSTTTTTPPNEEGGLGKRWFILEPAVFLIFLGRYLIGAVYQNQILYQTCISLKYNETQCKPLLGLNKETPEAQIIEEIVQPYVSQILMATSIFESIIPAFVSLFIGPWSDKFGRRPILLTTFTGYLISAIILTIITLISTGRHINPWWFVLSSVPSAFSGGTCALITGIYCYISDVAKERKRAVRMVLNEAWLCTGMMLGSVGSGYIYSVTNALTLFCIATGLMLLALIYVYVFVTESVQVINIPGTSRIREFFRFGLAKDLVRTCFQSRPNFDRSIIWLTIIALTLSIFVMEGESTVNYLFLRKKFLWTIEDFSSFSAARIVIQIVGSIFGMIVLRRVLKFSIVSMAMLAMACCVLESTVRATAAYSWELYVGMTLGMMRGVLGPMCRAILSHVTPGSEVGKVFALTTSLESISPLIAAPLYTYVYNATLLQYPGTFNFISAGLYFLCYVLITAIFGIQKSMGDSVVYQAIGS</sequence>
<evidence type="ECO:0000256" key="4">
    <source>
        <dbReference type="ARBA" id="ARBA00023136"/>
    </source>
</evidence>
<keyword evidence="2 6" id="KW-0812">Transmembrane</keyword>
<comment type="subcellular location">
    <subcellularLocation>
        <location evidence="1">Membrane</location>
        <topology evidence="1">Multi-pass membrane protein</topology>
    </subcellularLocation>
</comment>
<dbReference type="Gene3D" id="1.20.1250.20">
    <property type="entry name" value="MFS general substrate transporter like domains"/>
    <property type="match status" value="1"/>
</dbReference>
<dbReference type="GO" id="GO:0016020">
    <property type="term" value="C:membrane"/>
    <property type="evidence" value="ECO:0007669"/>
    <property type="project" value="UniProtKB-SubCell"/>
</dbReference>
<feature type="region of interest" description="Disordered" evidence="5">
    <location>
        <begin position="1"/>
        <end position="53"/>
    </location>
</feature>
<feature type="transmembrane region" description="Helical" evidence="6">
    <location>
        <begin position="354"/>
        <end position="376"/>
    </location>
</feature>
<keyword evidence="3 6" id="KW-1133">Transmembrane helix</keyword>
<feature type="transmembrane region" description="Helical" evidence="6">
    <location>
        <begin position="317"/>
        <end position="334"/>
    </location>
</feature>
<evidence type="ECO:0000313" key="8">
    <source>
        <dbReference type="RefSeq" id="XP_030385667.1"/>
    </source>
</evidence>
<feature type="compositionally biased region" description="Low complexity" evidence="5">
    <location>
        <begin position="40"/>
        <end position="52"/>
    </location>
</feature>
<feature type="transmembrane region" description="Helical" evidence="6">
    <location>
        <begin position="231"/>
        <end position="248"/>
    </location>
</feature>
<evidence type="ECO:0000256" key="1">
    <source>
        <dbReference type="ARBA" id="ARBA00004141"/>
    </source>
</evidence>
<dbReference type="InterPro" id="IPR005829">
    <property type="entry name" value="Sugar_transporter_CS"/>
</dbReference>
<dbReference type="GeneID" id="115632582"/>
<dbReference type="AlphaFoldDB" id="A0A6J2UEX4"/>
<feature type="transmembrane region" description="Helical" evidence="6">
    <location>
        <begin position="444"/>
        <end position="466"/>
    </location>
</feature>
<feature type="transmembrane region" description="Helical" evidence="6">
    <location>
        <begin position="187"/>
        <end position="210"/>
    </location>
</feature>
<dbReference type="SUPFAM" id="SSF103473">
    <property type="entry name" value="MFS general substrate transporter"/>
    <property type="match status" value="1"/>
</dbReference>
<feature type="transmembrane region" description="Helical" evidence="6">
    <location>
        <begin position="254"/>
        <end position="275"/>
    </location>
</feature>
<feature type="transmembrane region" description="Helical" evidence="6">
    <location>
        <begin position="383"/>
        <end position="405"/>
    </location>
</feature>
<dbReference type="CDD" id="cd17386">
    <property type="entry name" value="MFS_SLC46"/>
    <property type="match status" value="1"/>
</dbReference>
<dbReference type="PROSITE" id="PS00216">
    <property type="entry name" value="SUGAR_TRANSPORT_1"/>
    <property type="match status" value="1"/>
</dbReference>
<dbReference type="InterPro" id="IPR036259">
    <property type="entry name" value="MFS_trans_sf"/>
</dbReference>
<feature type="transmembrane region" description="Helical" evidence="6">
    <location>
        <begin position="59"/>
        <end position="76"/>
    </location>
</feature>
<dbReference type="InterPro" id="IPR011701">
    <property type="entry name" value="MFS"/>
</dbReference>
<dbReference type="Pfam" id="PF07690">
    <property type="entry name" value="MFS_1"/>
    <property type="match status" value="1"/>
</dbReference>
<feature type="transmembrane region" description="Helical" evidence="6">
    <location>
        <begin position="478"/>
        <end position="499"/>
    </location>
</feature>
<dbReference type="OrthoDB" id="430300at2759"/>
<name>A0A6J2UEX4_DROLE</name>
<gene>
    <name evidence="8" type="primary">LOC115632582</name>
</gene>
<feature type="compositionally biased region" description="Acidic residues" evidence="5">
    <location>
        <begin position="8"/>
        <end position="21"/>
    </location>
</feature>
<organism evidence="7 8">
    <name type="scientific">Drosophila lebanonensis</name>
    <name type="common">Fruit fly</name>
    <name type="synonym">Scaptodrosophila lebanonensis</name>
    <dbReference type="NCBI Taxonomy" id="7225"/>
    <lineage>
        <taxon>Eukaryota</taxon>
        <taxon>Metazoa</taxon>
        <taxon>Ecdysozoa</taxon>
        <taxon>Arthropoda</taxon>
        <taxon>Hexapoda</taxon>
        <taxon>Insecta</taxon>
        <taxon>Pterygota</taxon>
        <taxon>Neoptera</taxon>
        <taxon>Endopterygota</taxon>
        <taxon>Diptera</taxon>
        <taxon>Brachycera</taxon>
        <taxon>Muscomorpha</taxon>
        <taxon>Ephydroidea</taxon>
        <taxon>Drosophilidae</taxon>
        <taxon>Scaptodrosophila</taxon>
    </lineage>
</organism>
<evidence type="ECO:0000256" key="2">
    <source>
        <dbReference type="ARBA" id="ARBA00022692"/>
    </source>
</evidence>
<dbReference type="GO" id="GO:0022857">
    <property type="term" value="F:transmembrane transporter activity"/>
    <property type="evidence" value="ECO:0007669"/>
    <property type="project" value="InterPro"/>
</dbReference>
<feature type="transmembrane region" description="Helical" evidence="6">
    <location>
        <begin position="157"/>
        <end position="181"/>
    </location>
</feature>
<evidence type="ECO:0000313" key="7">
    <source>
        <dbReference type="Proteomes" id="UP000504634"/>
    </source>
</evidence>
<keyword evidence="4 6" id="KW-0472">Membrane</keyword>
<dbReference type="PANTHER" id="PTHR23507:SF39">
    <property type="entry name" value="GH23453P-RELATED"/>
    <property type="match status" value="1"/>
</dbReference>
<dbReference type="Proteomes" id="UP000504634">
    <property type="component" value="Unplaced"/>
</dbReference>
<evidence type="ECO:0000256" key="6">
    <source>
        <dbReference type="SAM" id="Phobius"/>
    </source>
</evidence>